<dbReference type="GO" id="GO:0019888">
    <property type="term" value="F:protein phosphatase regulator activity"/>
    <property type="evidence" value="ECO:0007669"/>
    <property type="project" value="InterPro"/>
</dbReference>
<dbReference type="PANTHER" id="PTHR16487">
    <property type="entry name" value="PPP4R2-RELATED PROTEIN"/>
    <property type="match status" value="1"/>
</dbReference>
<protein>
    <submittedName>
        <fullName evidence="3">Uncharacterized protein</fullName>
    </submittedName>
</protein>
<evidence type="ECO:0000256" key="1">
    <source>
        <dbReference type="ARBA" id="ARBA00009207"/>
    </source>
</evidence>
<organism evidence="3 4">
    <name type="scientific">Rhizophagus irregularis (strain DAOM 197198w)</name>
    <name type="common">Glomus intraradices</name>
    <dbReference type="NCBI Taxonomy" id="1432141"/>
    <lineage>
        <taxon>Eukaryota</taxon>
        <taxon>Fungi</taxon>
        <taxon>Fungi incertae sedis</taxon>
        <taxon>Mucoromycota</taxon>
        <taxon>Glomeromycotina</taxon>
        <taxon>Glomeromycetes</taxon>
        <taxon>Glomerales</taxon>
        <taxon>Glomeraceae</taxon>
        <taxon>Rhizophagus</taxon>
    </lineage>
</organism>
<proteinExistence type="inferred from homology"/>
<dbReference type="InterPro" id="IPR015267">
    <property type="entry name" value="PPP4R2"/>
</dbReference>
<dbReference type="PANTHER" id="PTHR16487:SF0">
    <property type="entry name" value="PROTEIN PHOSPHATASE 4 REGULATORY SUBUNIT 2-RELATED"/>
    <property type="match status" value="1"/>
</dbReference>
<sequence>MSSFFSFFYSKPKAEEVMATTSPTNEGETLVEPTTSAKTITEDSQSEPQSPVNLLSPPRQAQPQTSPSNSPSSQPGSQPQTPKEQEISKNSTASEEQPPDSYSDDEILSYISENNELNVSWSKVMSIIRERLEKTCHDSDIQIAINGEGLDKNEKHKTDVENYKQTINQLLDNFERPPFTIQRLSELILRPFQHHKTLIKWLRAVEKVLTVQSSLDAFPSLSNTITLTDKLELMEVTTSPKLVPISFAYNAEEIEKENANSPKLVPIKFTYNAELEVADNEEDDDMNEDYYYEKQEIDIPEDDLDKMDEEKIQDIDDEEKYDMFEEQCKDNIEKVAKKKRDYDVEDDIIDENERSLKKMTKKKKEDNIEDKMIEDGKNISEDVEKDDDVDSLFEEKNKIIEVKEKEKEIAGDKMTVEKKEENGKNIKDEKNKKNLEIINEKTIKEKNDDVVVEKILDDKIKKISEESGEDNNEESRDQEKELFKEKNKYKLSVMNEEKTEEES</sequence>
<evidence type="ECO:0000313" key="3">
    <source>
        <dbReference type="EMBL" id="EXX70158.1"/>
    </source>
</evidence>
<dbReference type="AlphaFoldDB" id="A0A015MTV2"/>
<feature type="region of interest" description="Disordered" evidence="2">
    <location>
        <begin position="1"/>
        <end position="105"/>
    </location>
</feature>
<name>A0A015MTV2_RHIIW</name>
<dbReference type="GO" id="GO:0005634">
    <property type="term" value="C:nucleus"/>
    <property type="evidence" value="ECO:0007669"/>
    <property type="project" value="TreeGrafter"/>
</dbReference>
<reference evidence="3 4" key="1">
    <citation type="submission" date="2014-02" db="EMBL/GenBank/DDBJ databases">
        <title>Single nucleus genome sequencing reveals high similarity among nuclei of an endomycorrhizal fungus.</title>
        <authorList>
            <person name="Lin K."/>
            <person name="Geurts R."/>
            <person name="Zhang Z."/>
            <person name="Limpens E."/>
            <person name="Saunders D.G."/>
            <person name="Mu D."/>
            <person name="Pang E."/>
            <person name="Cao H."/>
            <person name="Cha H."/>
            <person name="Lin T."/>
            <person name="Zhou Q."/>
            <person name="Shang Y."/>
            <person name="Li Y."/>
            <person name="Ivanov S."/>
            <person name="Sharma T."/>
            <person name="Velzen R.V."/>
            <person name="Ruijter N.D."/>
            <person name="Aanen D.K."/>
            <person name="Win J."/>
            <person name="Kamoun S."/>
            <person name="Bisseling T."/>
            <person name="Huang S."/>
        </authorList>
    </citation>
    <scope>NUCLEOTIDE SEQUENCE [LARGE SCALE GENOMIC DNA]</scope>
    <source>
        <strain evidence="4">DAOM197198w</strain>
    </source>
</reference>
<feature type="region of interest" description="Disordered" evidence="2">
    <location>
        <begin position="461"/>
        <end position="488"/>
    </location>
</feature>
<accession>A0A015MTV2</accession>
<dbReference type="GO" id="GO:0030289">
    <property type="term" value="C:protein phosphatase 4 complex"/>
    <property type="evidence" value="ECO:0007669"/>
    <property type="project" value="InterPro"/>
</dbReference>
<feature type="compositionally biased region" description="Basic and acidic residues" evidence="2">
    <location>
        <begin position="473"/>
        <end position="488"/>
    </location>
</feature>
<gene>
    <name evidence="3" type="ORF">RirG_090020</name>
</gene>
<feature type="compositionally biased region" description="Low complexity" evidence="2">
    <location>
        <begin position="1"/>
        <end position="10"/>
    </location>
</feature>
<dbReference type="OrthoDB" id="341898at2759"/>
<dbReference type="GO" id="GO:0005737">
    <property type="term" value="C:cytoplasm"/>
    <property type="evidence" value="ECO:0007669"/>
    <property type="project" value="TreeGrafter"/>
</dbReference>
<dbReference type="OMA" id="PWISEGD"/>
<dbReference type="Proteomes" id="UP000022910">
    <property type="component" value="Unassembled WGS sequence"/>
</dbReference>
<evidence type="ECO:0000256" key="2">
    <source>
        <dbReference type="SAM" id="MobiDB-lite"/>
    </source>
</evidence>
<comment type="caution">
    <text evidence="3">The sequence shown here is derived from an EMBL/GenBank/DDBJ whole genome shotgun (WGS) entry which is preliminary data.</text>
</comment>
<keyword evidence="4" id="KW-1185">Reference proteome</keyword>
<feature type="compositionally biased region" description="Polar residues" evidence="2">
    <location>
        <begin position="19"/>
        <end position="53"/>
    </location>
</feature>
<dbReference type="STRING" id="1432141.A0A015MTV2"/>
<comment type="similarity">
    <text evidence="1">Belongs to the PPP4R2 family.</text>
</comment>
<dbReference type="HOGENOM" id="CLU_541988_0_0_1"/>
<evidence type="ECO:0000313" key="4">
    <source>
        <dbReference type="Proteomes" id="UP000022910"/>
    </source>
</evidence>
<feature type="region of interest" description="Disordered" evidence="2">
    <location>
        <begin position="414"/>
        <end position="433"/>
    </location>
</feature>
<dbReference type="EMBL" id="JEMT01016670">
    <property type="protein sequence ID" value="EXX70158.1"/>
    <property type="molecule type" value="Genomic_DNA"/>
</dbReference>
<feature type="compositionally biased region" description="Low complexity" evidence="2">
    <location>
        <begin position="61"/>
        <end position="82"/>
    </location>
</feature>